<feature type="region of interest" description="Disordered" evidence="1">
    <location>
        <begin position="1"/>
        <end position="147"/>
    </location>
</feature>
<feature type="compositionally biased region" description="Pro residues" evidence="1">
    <location>
        <begin position="81"/>
        <end position="94"/>
    </location>
</feature>
<organism evidence="2 3">
    <name type="scientific">Lactobacillus crispatus</name>
    <dbReference type="NCBI Taxonomy" id="47770"/>
    <lineage>
        <taxon>Bacteria</taxon>
        <taxon>Bacillati</taxon>
        <taxon>Bacillota</taxon>
        <taxon>Bacilli</taxon>
        <taxon>Lactobacillales</taxon>
        <taxon>Lactobacillaceae</taxon>
        <taxon>Lactobacillus</taxon>
    </lineage>
</organism>
<feature type="compositionally biased region" description="Acidic residues" evidence="1">
    <location>
        <begin position="18"/>
        <end position="46"/>
    </location>
</feature>
<feature type="compositionally biased region" description="Low complexity" evidence="1">
    <location>
        <begin position="66"/>
        <end position="80"/>
    </location>
</feature>
<evidence type="ECO:0008006" key="4">
    <source>
        <dbReference type="Google" id="ProtNLM"/>
    </source>
</evidence>
<feature type="compositionally biased region" description="Basic residues" evidence="1">
    <location>
        <begin position="1"/>
        <end position="11"/>
    </location>
</feature>
<evidence type="ECO:0000313" key="2">
    <source>
        <dbReference type="EMBL" id="MES5148485.1"/>
    </source>
</evidence>
<accession>A0ABV2B6J0</accession>
<proteinExistence type="predicted"/>
<name>A0ABV2B6J0_9LACO</name>
<dbReference type="RefSeq" id="WP_240406358.1">
    <property type="nucleotide sequence ID" value="NZ_JAKXDJ010000083.1"/>
</dbReference>
<protein>
    <recommendedName>
        <fullName evidence="4">ATP-binding protein</fullName>
    </recommendedName>
</protein>
<reference evidence="2" key="1">
    <citation type="submission" date="2024-06" db="EMBL/GenBank/DDBJ databases">
        <title>Vaginal Lactobacillus fatty acid response mechanisms reveal a metabolite-targeted strategy for bacterial vaginosis treatment.</title>
        <authorList>
            <person name="Zhu M."/>
            <person name="Blainey P.C."/>
            <person name="Bloom S.M."/>
            <person name="Kwon D.S."/>
        </authorList>
    </citation>
    <scope>NUCLEOTIDE SEQUENCE</scope>
    <source>
        <strain evidence="2">194_F1_1</strain>
    </source>
</reference>
<keyword evidence="3" id="KW-1185">Reference proteome</keyword>
<gene>
    <name evidence="2" type="ORF">ABVC42_00730</name>
</gene>
<evidence type="ECO:0000256" key="1">
    <source>
        <dbReference type="SAM" id="MobiDB-lite"/>
    </source>
</evidence>
<dbReference type="Gene3D" id="1.10.8.730">
    <property type="match status" value="1"/>
</dbReference>
<dbReference type="Proteomes" id="UP001434419">
    <property type="component" value="Unassembled WGS sequence"/>
</dbReference>
<comment type="caution">
    <text evidence="2">The sequence shown here is derived from an EMBL/GenBank/DDBJ whole genome shotgun (WGS) entry which is preliminary data.</text>
</comment>
<dbReference type="Gene3D" id="3.40.50.300">
    <property type="entry name" value="P-loop containing nucleotide triphosphate hydrolases"/>
    <property type="match status" value="1"/>
</dbReference>
<dbReference type="EMBL" id="JBETVU010000007">
    <property type="protein sequence ID" value="MES5148485.1"/>
    <property type="molecule type" value="Genomic_DNA"/>
</dbReference>
<dbReference type="InterPro" id="IPR027417">
    <property type="entry name" value="P-loop_NTPase"/>
</dbReference>
<feature type="compositionally biased region" description="Low complexity" evidence="1">
    <location>
        <begin position="95"/>
        <end position="105"/>
    </location>
</feature>
<sequence length="864" mass="98778">MFGLKKRKKKSNNNVYDDYNDYDYDDYTDDGDEYDDGDDYDYDDNPDSYYQGQSDPQFDQSNHRYSQPQPQPQQQYQSNPQPQPQVQPQQPPTPSQQSQQATSTPKNEKRYVNVNHAQSQQPQDNQDDYDDGYSGDNDQRDENKVYGDNYKSIGNIYHNGAESFKQKDVDAYNEQHNTPSTVLGQPSLIQVIAPAYWSTDDLMQEQFVMRESMAHRTYGMAGYVPPTGYPTNLHTQVFQKLLNEKNVDVTLDIVPRSRRESIKSLSNMLTTIRSNALFQEQQGQANQLRDTVIKYNDIRNLLDQIQVDEDREYDLSISFIVYGKSQKDLEKNWENVEDILGNAQMSVVPYTKRVKSGYLQTLPMGIRMRNLDDTYRNINRRALSIIDIARNAEGRFNGGIPFGNNLDTPSANTEFLNIFGTKYHRPANYNCGIIGEAGSGKSTANKVKIAREVSLMGWEHRSIDPDGEYVPLAQKLGGLNINLVPDSHFVINPCAITTTETPIEEEQSNYSNGKQLTTDELEEKLLLSDPNIKIVTHDDGSKYVKKANVNAMINNVADFVDVIISSSGSETEGSLRISERQRIIKAMQTIVKDDLGITTNPDSLFQDRSGYVGRKFYSRIPKREPTLSDLYAKLKTYGEQDPNVSRVLDALQPFLKTGTEPLFDGQTNFGENMSTTLNDYKYVNFNLKSLDGSLKEVAYFVVMTYLWEQWMNNPDKALVHKVLDADEILQFIDSPKMFAFFERIVRRDRKRNGSLTWLTQDIARFNGNEQAQSLVTNSEFMFLLMIKPQHAKLMQETMDLNEGALEFLTSHPDRGEGILREEGENIKIRTNIDEGDWDFAESNPLVGKERKNGDFIDELEQAMQ</sequence>
<evidence type="ECO:0000313" key="3">
    <source>
        <dbReference type="Proteomes" id="UP001434419"/>
    </source>
</evidence>
<feature type="compositionally biased region" description="Polar residues" evidence="1">
    <location>
        <begin position="51"/>
        <end position="65"/>
    </location>
</feature>
<dbReference type="SUPFAM" id="SSF52540">
    <property type="entry name" value="P-loop containing nucleoside triphosphate hydrolases"/>
    <property type="match status" value="1"/>
</dbReference>